<dbReference type="GO" id="GO:0000978">
    <property type="term" value="F:RNA polymerase II cis-regulatory region sequence-specific DNA binding"/>
    <property type="evidence" value="ECO:0007669"/>
    <property type="project" value="TreeGrafter"/>
</dbReference>
<feature type="region of interest" description="Disordered" evidence="7">
    <location>
        <begin position="153"/>
        <end position="207"/>
    </location>
</feature>
<dbReference type="InterPro" id="IPR012934">
    <property type="entry name" value="Znf_AD"/>
</dbReference>
<dbReference type="InterPro" id="IPR013087">
    <property type="entry name" value="Znf_C2H2_type"/>
</dbReference>
<gene>
    <name evidence="8" type="primary">5573741</name>
</gene>
<dbReference type="PANTHER" id="PTHR14003">
    <property type="entry name" value="TRANSCRIPTIONAL REPRESSOR PROTEIN YY"/>
    <property type="match status" value="1"/>
</dbReference>
<feature type="region of interest" description="Disordered" evidence="7">
    <location>
        <begin position="456"/>
        <end position="488"/>
    </location>
</feature>
<dbReference type="PROSITE" id="PS50157">
    <property type="entry name" value="ZINC_FINGER_C2H2_2"/>
    <property type="match status" value="5"/>
</dbReference>
<dbReference type="PROSITE" id="PS00028">
    <property type="entry name" value="ZINC_FINGER_C2H2_1"/>
    <property type="match status" value="5"/>
</dbReference>
<keyword evidence="3" id="KW-0677">Repeat</keyword>
<dbReference type="PROSITE" id="PS51915">
    <property type="entry name" value="ZAD"/>
    <property type="match status" value="1"/>
</dbReference>
<dbReference type="GO" id="GO:0000785">
    <property type="term" value="C:chromatin"/>
    <property type="evidence" value="ECO:0007669"/>
    <property type="project" value="TreeGrafter"/>
</dbReference>
<dbReference type="GO" id="GO:0005667">
    <property type="term" value="C:transcription regulator complex"/>
    <property type="evidence" value="ECO:0007669"/>
    <property type="project" value="TreeGrafter"/>
</dbReference>
<dbReference type="Gene3D" id="3.40.1800.20">
    <property type="match status" value="1"/>
</dbReference>
<evidence type="ECO:0000256" key="6">
    <source>
        <dbReference type="ARBA" id="ARBA00023242"/>
    </source>
</evidence>
<dbReference type="PANTHER" id="PTHR14003:SF19">
    <property type="entry name" value="YY2 TRANSCRIPTION FACTOR"/>
    <property type="match status" value="1"/>
</dbReference>
<dbReference type="OrthoDB" id="40579at2759"/>
<dbReference type="AlphaFoldDB" id="A0A1S4EVF4"/>
<accession>A0A1S4EVF4</accession>
<dbReference type="FunFam" id="3.30.160.60:FF:000446">
    <property type="entry name" value="Zinc finger protein"/>
    <property type="match status" value="1"/>
</dbReference>
<evidence type="ECO:0000256" key="1">
    <source>
        <dbReference type="ARBA" id="ARBA00004123"/>
    </source>
</evidence>
<reference evidence="8" key="2">
    <citation type="submission" date="2020-05" db="UniProtKB">
        <authorList>
            <consortium name="EnsemblMetazoa"/>
        </authorList>
    </citation>
    <scope>IDENTIFICATION</scope>
    <source>
        <strain evidence="8">LVP_AGWG</strain>
    </source>
</reference>
<dbReference type="EnsemblMetazoa" id="AAEL000299-RA">
    <property type="protein sequence ID" value="AAEL000299-PA"/>
    <property type="gene ID" value="AAEL000299"/>
</dbReference>
<dbReference type="GO" id="GO:0031519">
    <property type="term" value="C:PcG protein complex"/>
    <property type="evidence" value="ECO:0007669"/>
    <property type="project" value="TreeGrafter"/>
</dbReference>
<proteinExistence type="predicted"/>
<keyword evidence="5" id="KW-0862">Zinc</keyword>
<evidence type="ECO:0000256" key="7">
    <source>
        <dbReference type="SAM" id="MobiDB-lite"/>
    </source>
</evidence>
<dbReference type="SUPFAM" id="SSF57667">
    <property type="entry name" value="beta-beta-alpha zinc fingers"/>
    <property type="match status" value="3"/>
</dbReference>
<keyword evidence="9" id="KW-1185">Reference proteome</keyword>
<comment type="subcellular location">
    <subcellularLocation>
        <location evidence="1">Nucleus</location>
    </subcellularLocation>
</comment>
<feature type="region of interest" description="Disordered" evidence="7">
    <location>
        <begin position="254"/>
        <end position="284"/>
    </location>
</feature>
<dbReference type="FunFam" id="3.30.160.60:FF:000125">
    <property type="entry name" value="Putative zinc finger protein 143"/>
    <property type="match status" value="1"/>
</dbReference>
<dbReference type="FunFam" id="3.30.160.60:FF:000744">
    <property type="entry name" value="zinc finger E-box-binding homeobox 1"/>
    <property type="match status" value="1"/>
</dbReference>
<dbReference type="SUPFAM" id="SSF57716">
    <property type="entry name" value="Glucocorticoid receptor-like (DNA-binding domain)"/>
    <property type="match status" value="1"/>
</dbReference>
<dbReference type="FunFam" id="3.30.160.60:FF:000624">
    <property type="entry name" value="zinc finger protein 697"/>
    <property type="match status" value="1"/>
</dbReference>
<reference evidence="8 9" key="1">
    <citation type="submission" date="2017-06" db="EMBL/GenBank/DDBJ databases">
        <title>Aedes aegypti genome working group (AGWG) sequencing and assembly.</title>
        <authorList>
            <consortium name="Aedes aegypti Genome Working Group (AGWG)"/>
            <person name="Matthews B.J."/>
        </authorList>
    </citation>
    <scope>NUCLEOTIDE SEQUENCE [LARGE SCALE GENOMIC DNA]</scope>
    <source>
        <strain evidence="8 9">LVP_AGWG</strain>
    </source>
</reference>
<dbReference type="InterPro" id="IPR036236">
    <property type="entry name" value="Znf_C2H2_sf"/>
</dbReference>
<feature type="compositionally biased region" description="Basic and acidic residues" evidence="7">
    <location>
        <begin position="115"/>
        <end position="128"/>
    </location>
</feature>
<dbReference type="Pfam" id="PF07776">
    <property type="entry name" value="zf-AD"/>
    <property type="match status" value="1"/>
</dbReference>
<dbReference type="FunFam" id="3.30.160.60:FF:000145">
    <property type="entry name" value="Zinc finger protein 574"/>
    <property type="match status" value="1"/>
</dbReference>
<keyword evidence="6" id="KW-0539">Nucleus</keyword>
<dbReference type="Pfam" id="PF00096">
    <property type="entry name" value="zf-C2H2"/>
    <property type="match status" value="3"/>
</dbReference>
<keyword evidence="2" id="KW-0479">Metal-binding</keyword>
<dbReference type="SMART" id="SM00355">
    <property type="entry name" value="ZnF_C2H2"/>
    <property type="match status" value="6"/>
</dbReference>
<dbReference type="VEuPathDB" id="VectorBase:AAEL000299"/>
<dbReference type="Proteomes" id="UP000008820">
    <property type="component" value="Chromosome 3"/>
</dbReference>
<feature type="region of interest" description="Disordered" evidence="7">
    <location>
        <begin position="96"/>
        <end position="136"/>
    </location>
</feature>
<evidence type="ECO:0000313" key="8">
    <source>
        <dbReference type="EnsemblMetazoa" id="AAEL000299-PA"/>
    </source>
</evidence>
<organism evidence="8 9">
    <name type="scientific">Aedes aegypti</name>
    <name type="common">Yellowfever mosquito</name>
    <name type="synonym">Culex aegypti</name>
    <dbReference type="NCBI Taxonomy" id="7159"/>
    <lineage>
        <taxon>Eukaryota</taxon>
        <taxon>Metazoa</taxon>
        <taxon>Ecdysozoa</taxon>
        <taxon>Arthropoda</taxon>
        <taxon>Hexapoda</taxon>
        <taxon>Insecta</taxon>
        <taxon>Pterygota</taxon>
        <taxon>Neoptera</taxon>
        <taxon>Endopterygota</taxon>
        <taxon>Diptera</taxon>
        <taxon>Nematocera</taxon>
        <taxon>Culicoidea</taxon>
        <taxon>Culicidae</taxon>
        <taxon>Culicinae</taxon>
        <taxon>Aedini</taxon>
        <taxon>Aedes</taxon>
        <taxon>Stegomyia</taxon>
    </lineage>
</organism>
<dbReference type="Pfam" id="PF13912">
    <property type="entry name" value="zf-C2H2_6"/>
    <property type="match status" value="1"/>
</dbReference>
<keyword evidence="4" id="KW-0863">Zinc-finger</keyword>
<evidence type="ECO:0000256" key="4">
    <source>
        <dbReference type="ARBA" id="ARBA00022771"/>
    </source>
</evidence>
<evidence type="ECO:0000256" key="5">
    <source>
        <dbReference type="ARBA" id="ARBA00022833"/>
    </source>
</evidence>
<sequence length="488" mass="55537">MRRPSRAQFDQICRLCLEGSDLVNIFERHPKTQKESASLLVRETVEMLGLAVEPDDGLPKKICIPCKDFLRQLYKFKNQCQEASDLLAEALSSAVQHTPTPHMPPIASLPQSPFHPKEIDDDHQETRAKSPSPKPQILIIPAADLLKQEYVHQPQPVPSTSEAESTEKEPSSIVMQSVPVSNTEADSSSSGQPGNPDVKLEVSNSQTSLECLADSENYTEEYYEYLEPETEAIEEEVVTDDTMHIEEEELCIEDSQEESSSVQHVNEIHQDAEDTETENESHSVQEMELSQSDSSKHAKGQVCQICGKSSTCLKYHMMCHTGERPFACKICDKTFRTSTKLNIHVNGVHLKVRKYECEICDKKFLDAGNLRNHMVTHGGERKFVCDFKGCGKTFALQGTLTVHKKLHTQEKQFDCEFCSKSFLYKWLLVKHHRTHTGERPYECDICHKKFSTITHMHTHKKTHDPDRERQGRKRKPPSSFDEDMSHSN</sequence>
<feature type="compositionally biased region" description="Polar residues" evidence="7">
    <location>
        <begin position="173"/>
        <end position="193"/>
    </location>
</feature>
<evidence type="ECO:0000256" key="2">
    <source>
        <dbReference type="ARBA" id="ARBA00022723"/>
    </source>
</evidence>
<dbReference type="GO" id="GO:0000981">
    <property type="term" value="F:DNA-binding transcription factor activity, RNA polymerase II-specific"/>
    <property type="evidence" value="ECO:0007669"/>
    <property type="project" value="TreeGrafter"/>
</dbReference>
<evidence type="ECO:0000256" key="3">
    <source>
        <dbReference type="ARBA" id="ARBA00022737"/>
    </source>
</evidence>
<dbReference type="InParanoid" id="A0A1S4EVF4"/>
<name>A0A1S4EVF4_AEDAE</name>
<evidence type="ECO:0000313" key="9">
    <source>
        <dbReference type="Proteomes" id="UP000008820"/>
    </source>
</evidence>
<dbReference type="Gene3D" id="3.30.160.60">
    <property type="entry name" value="Classic Zinc Finger"/>
    <property type="match status" value="6"/>
</dbReference>
<dbReference type="SMART" id="SM00868">
    <property type="entry name" value="zf-AD"/>
    <property type="match status" value="1"/>
</dbReference>
<dbReference type="GO" id="GO:0008270">
    <property type="term" value="F:zinc ion binding"/>
    <property type="evidence" value="ECO:0007669"/>
    <property type="project" value="UniProtKB-UniRule"/>
</dbReference>
<protein>
    <submittedName>
        <fullName evidence="8">Uncharacterized protein</fullName>
    </submittedName>
</protein>